<reference evidence="2 3" key="1">
    <citation type="journal article" date="2019" name="Int. J. Syst. Evol. Microbiol.">
        <title>The Global Catalogue of Microorganisms (GCM) 10K type strain sequencing project: providing services to taxonomists for standard genome sequencing and annotation.</title>
        <authorList>
            <consortium name="The Broad Institute Genomics Platform"/>
            <consortium name="The Broad Institute Genome Sequencing Center for Infectious Disease"/>
            <person name="Wu L."/>
            <person name="Ma J."/>
        </authorList>
    </citation>
    <scope>NUCLEOTIDE SEQUENCE [LARGE SCALE GENOMIC DNA]</scope>
    <source>
        <strain evidence="2 3">JCM 16013</strain>
    </source>
</reference>
<accession>A0ABN2T5B2</accession>
<dbReference type="Pfam" id="PF10604">
    <property type="entry name" value="Polyketide_cyc2"/>
    <property type="match status" value="1"/>
</dbReference>
<evidence type="ECO:0000313" key="2">
    <source>
        <dbReference type="EMBL" id="GAA1997769.1"/>
    </source>
</evidence>
<dbReference type="InterPro" id="IPR023393">
    <property type="entry name" value="START-like_dom_sf"/>
</dbReference>
<dbReference type="EMBL" id="BAAAQM010000061">
    <property type="protein sequence ID" value="GAA1997769.1"/>
    <property type="molecule type" value="Genomic_DNA"/>
</dbReference>
<dbReference type="InterPro" id="IPR019587">
    <property type="entry name" value="Polyketide_cyclase/dehydratase"/>
</dbReference>
<dbReference type="InterPro" id="IPR005031">
    <property type="entry name" value="COQ10_START"/>
</dbReference>
<evidence type="ECO:0000259" key="1">
    <source>
        <dbReference type="Pfam" id="PF03364"/>
    </source>
</evidence>
<dbReference type="Proteomes" id="UP001499854">
    <property type="component" value="Unassembled WGS sequence"/>
</dbReference>
<gene>
    <name evidence="2" type="ORF">GCM10009838_73770</name>
</gene>
<proteinExistence type="predicted"/>
<evidence type="ECO:0000313" key="3">
    <source>
        <dbReference type="Proteomes" id="UP001499854"/>
    </source>
</evidence>
<comment type="caution">
    <text evidence="2">The sequence shown here is derived from an EMBL/GenBank/DDBJ whole genome shotgun (WGS) entry which is preliminary data.</text>
</comment>
<organism evidence="2 3">
    <name type="scientific">Catenulispora subtropica</name>
    <dbReference type="NCBI Taxonomy" id="450798"/>
    <lineage>
        <taxon>Bacteria</taxon>
        <taxon>Bacillati</taxon>
        <taxon>Actinomycetota</taxon>
        <taxon>Actinomycetes</taxon>
        <taxon>Catenulisporales</taxon>
        <taxon>Catenulisporaceae</taxon>
        <taxon>Catenulispora</taxon>
    </lineage>
</organism>
<name>A0ABN2T5B2_9ACTN</name>
<protein>
    <submittedName>
        <fullName evidence="2">SRPBCC family protein</fullName>
    </submittedName>
</protein>
<dbReference type="RefSeq" id="WP_344661831.1">
    <property type="nucleotide sequence ID" value="NZ_BAAAQM010000061.1"/>
</dbReference>
<sequence>MAIHDTKHEVRIDAEPDTVFGLIQDVSGWPHVFGPTVHVDLLLDEGDSQLLRIWATAQGGVHDWTSRRTLDPEARRVSFQQIVSKPPVASMSGEWIVAPAAPGACHVVLTHRFEAIADDPGAVAWIDEAIDRNSTVELGALKRAGELGAGRGELHFSFNDAEVIEGSAAAVFEFVRRADLWPQRLPHVAHVELEEEAGGVQRLTMDTVAPDGTTHTTTSVRLCFPDRRTIVYKQLRLAEVMAGHTGRWQFEQDGATVFARSWHTVTLDPDGIRAALGPEATAAEARARVRHALGTNSLTTLRTAKAFVEGGGC</sequence>
<dbReference type="SUPFAM" id="SSF55961">
    <property type="entry name" value="Bet v1-like"/>
    <property type="match status" value="2"/>
</dbReference>
<feature type="domain" description="Coenzyme Q-binding protein COQ10 START" evidence="1">
    <location>
        <begin position="165"/>
        <end position="268"/>
    </location>
</feature>
<dbReference type="Pfam" id="PF03364">
    <property type="entry name" value="Polyketide_cyc"/>
    <property type="match status" value="1"/>
</dbReference>
<keyword evidence="3" id="KW-1185">Reference proteome</keyword>
<dbReference type="Gene3D" id="3.30.530.20">
    <property type="match status" value="2"/>
</dbReference>
<dbReference type="CDD" id="cd08861">
    <property type="entry name" value="OtcD1_ARO-CYC_like"/>
    <property type="match status" value="2"/>
</dbReference>